<evidence type="ECO:0000313" key="1">
    <source>
        <dbReference type="EMBL" id="QDZ40578.1"/>
    </source>
</evidence>
<accession>A0A5B8NNF2</accession>
<sequence length="210" mass="24153">MSEQILFTIGHSNHSIADFVSLLKKYNITALADVRSQPYSRYLTHFNQPNLKLALMEAGIQYVFLGKELGGRPQEENCYLNGQADYDKMAGTETFKAGKKRLLEGIKKYRTALMCAEKDPLDCHRFLLVCRYLRQDHLAINHILKNGEIETHEDLEKRLLKKQGFPTEEATTQQLSLFDLDFPPPQKSPEELLNEAYRLQSQQVAYQAKS</sequence>
<dbReference type="PANTHER" id="PTHR39337">
    <property type="entry name" value="BLR5642 PROTEIN"/>
    <property type="match status" value="1"/>
</dbReference>
<dbReference type="RefSeq" id="WP_146296427.1">
    <property type="nucleotide sequence ID" value="NZ_CP042326.1"/>
</dbReference>
<reference evidence="1" key="1">
    <citation type="submission" date="2019-08" db="EMBL/GenBank/DDBJ databases">
        <title>Carotenoids and Carotenoid Binding Proteins in the Halophilic Cyanobacterium Euhalothece sp. ZM00.</title>
        <authorList>
            <person name="Cho S.M."/>
            <person name="Song J.Y."/>
            <person name="Park Y.-I."/>
        </authorList>
    </citation>
    <scope>NUCLEOTIDE SEQUENCE [LARGE SCALE GENOMIC DNA]</scope>
    <source>
        <strain evidence="1">Z-M001</strain>
    </source>
</reference>
<gene>
    <name evidence="1" type="ORF">FRE64_11800</name>
</gene>
<dbReference type="OrthoDB" id="9789109at2"/>
<keyword evidence="2" id="KW-1185">Reference proteome</keyword>
<dbReference type="PANTHER" id="PTHR39337:SF1">
    <property type="entry name" value="BLR5642 PROTEIN"/>
    <property type="match status" value="1"/>
</dbReference>
<proteinExistence type="predicted"/>
<dbReference type="AlphaFoldDB" id="A0A5B8NNF2"/>
<dbReference type="EMBL" id="CP042326">
    <property type="protein sequence ID" value="QDZ40578.1"/>
    <property type="molecule type" value="Genomic_DNA"/>
</dbReference>
<dbReference type="Pfam" id="PF04343">
    <property type="entry name" value="DUF488"/>
    <property type="match status" value="1"/>
</dbReference>
<dbReference type="InterPro" id="IPR007438">
    <property type="entry name" value="DUF488"/>
</dbReference>
<protein>
    <submittedName>
        <fullName evidence="1">DUF488 domain-containing protein</fullName>
    </submittedName>
</protein>
<name>A0A5B8NNF2_9CHRO</name>
<evidence type="ECO:0000313" key="2">
    <source>
        <dbReference type="Proteomes" id="UP000318453"/>
    </source>
</evidence>
<dbReference type="Proteomes" id="UP000318453">
    <property type="component" value="Chromosome"/>
</dbReference>
<dbReference type="KEGG" id="enn:FRE64_11800"/>
<organism evidence="1 2">
    <name type="scientific">Euhalothece natronophila Z-M001</name>
    <dbReference type="NCBI Taxonomy" id="522448"/>
    <lineage>
        <taxon>Bacteria</taxon>
        <taxon>Bacillati</taxon>
        <taxon>Cyanobacteriota</taxon>
        <taxon>Cyanophyceae</taxon>
        <taxon>Oscillatoriophycideae</taxon>
        <taxon>Chroococcales</taxon>
        <taxon>Halothecacae</taxon>
        <taxon>Halothece cluster</taxon>
        <taxon>Euhalothece</taxon>
    </lineage>
</organism>